<evidence type="ECO:0000313" key="1">
    <source>
        <dbReference type="EMBL" id="SFV65901.1"/>
    </source>
</evidence>
<name>A0A1W1CJQ6_9ZZZZ</name>
<gene>
    <name evidence="1" type="ORF">MNB_SM-6-259</name>
</gene>
<dbReference type="EMBL" id="FPHK01000096">
    <property type="protein sequence ID" value="SFV65901.1"/>
    <property type="molecule type" value="Genomic_DNA"/>
</dbReference>
<dbReference type="Gene3D" id="3.40.50.2300">
    <property type="match status" value="1"/>
</dbReference>
<reference evidence="1" key="1">
    <citation type="submission" date="2016-10" db="EMBL/GenBank/DDBJ databases">
        <authorList>
            <person name="de Groot N.N."/>
        </authorList>
    </citation>
    <scope>NUCLEOTIDE SEQUENCE</scope>
</reference>
<sequence length="441" mass="50280">MKKLLFLILPAVIFAQSFMISNITLPRTYIQNLDPYECDDACMQDYLDKGMIFSFLAHADKKLTNKELDDARVMNIAILNIGAFNTGGKLKIALLIPYKKIGKYASSTINATFAYLMTKSNPFTLKSYRIESENMQDLNNALQKIQDDGFAYVIAPLTKNGAQNIINLDPNLNIYFPTINKNDINTTSAYYIFGGIDYKAQSKMLLKEAVSPLIIFSDKSQTGKKLATYQEKEFLHPTKSIEEQVEAEGIFGSFFNSSAATDETADQETTNNTDENTTEKKVIKYFISRRTTNLEHYLKENENILNGSFFLNTPIIKTGMIMSQLTLYDTNATNILSTQINYDPLLLSMTQYIDRKDMIVANSIIKNNRVLIETNSLLGNDIVYDWINYTTTIGIDYFYNKITGEERDYDIKLIDNQMIYDIELLRPGRTKFLPFISSSKE</sequence>
<accession>A0A1W1CJQ6</accession>
<dbReference type="AlphaFoldDB" id="A0A1W1CJQ6"/>
<organism evidence="1">
    <name type="scientific">hydrothermal vent metagenome</name>
    <dbReference type="NCBI Taxonomy" id="652676"/>
    <lineage>
        <taxon>unclassified sequences</taxon>
        <taxon>metagenomes</taxon>
        <taxon>ecological metagenomes</taxon>
    </lineage>
</organism>
<proteinExistence type="predicted"/>
<protein>
    <submittedName>
        <fullName evidence="1">Putative periplasmic protein</fullName>
    </submittedName>
</protein>